<dbReference type="PROSITE" id="PS51737">
    <property type="entry name" value="RECOMBINASE_DNA_BIND"/>
    <property type="match status" value="1"/>
</dbReference>
<dbReference type="RefSeq" id="WP_073060668.1">
    <property type="nucleotide sequence ID" value="NZ_FRCK01000001.1"/>
</dbReference>
<feature type="domain" description="Resolvase/invertase-type recombinase catalytic" evidence="2">
    <location>
        <begin position="6"/>
        <end position="158"/>
    </location>
</feature>
<dbReference type="PROSITE" id="PS51736">
    <property type="entry name" value="RECOMBINASES_3"/>
    <property type="match status" value="1"/>
</dbReference>
<dbReference type="EMBL" id="FRCK01000001">
    <property type="protein sequence ID" value="SHL76297.1"/>
    <property type="molecule type" value="Genomic_DNA"/>
</dbReference>
<evidence type="ECO:0000256" key="1">
    <source>
        <dbReference type="SAM" id="MobiDB-lite"/>
    </source>
</evidence>
<reference evidence="5" key="1">
    <citation type="submission" date="2016-11" db="EMBL/GenBank/DDBJ databases">
        <authorList>
            <person name="Varghese N."/>
            <person name="Submissions S."/>
        </authorList>
    </citation>
    <scope>NUCLEOTIDE SEQUENCE [LARGE SCALE GENOMIC DNA]</scope>
    <source>
        <strain evidence="5">DSM 6637</strain>
    </source>
</reference>
<organism evidence="4 5">
    <name type="scientific">Paracoccus solventivorans</name>
    <dbReference type="NCBI Taxonomy" id="53463"/>
    <lineage>
        <taxon>Bacteria</taxon>
        <taxon>Pseudomonadati</taxon>
        <taxon>Pseudomonadota</taxon>
        <taxon>Alphaproteobacteria</taxon>
        <taxon>Rhodobacterales</taxon>
        <taxon>Paracoccaceae</taxon>
        <taxon>Paracoccus</taxon>
    </lineage>
</organism>
<dbReference type="Pfam" id="PF07508">
    <property type="entry name" value="Recombinase"/>
    <property type="match status" value="1"/>
</dbReference>
<protein>
    <submittedName>
        <fullName evidence="4">Site-specific DNA recombinase</fullName>
    </submittedName>
</protein>
<feature type="compositionally biased region" description="Basic and acidic residues" evidence="1">
    <location>
        <begin position="213"/>
        <end position="229"/>
    </location>
</feature>
<accession>A0A1M7DA54</accession>
<evidence type="ECO:0000313" key="5">
    <source>
        <dbReference type="Proteomes" id="UP000184444"/>
    </source>
</evidence>
<dbReference type="InterPro" id="IPR006119">
    <property type="entry name" value="Resolv_N"/>
</dbReference>
<dbReference type="InterPro" id="IPR050639">
    <property type="entry name" value="SSR_resolvase"/>
</dbReference>
<evidence type="ECO:0000313" key="4">
    <source>
        <dbReference type="EMBL" id="SHL76297.1"/>
    </source>
</evidence>
<gene>
    <name evidence="4" type="ORF">SAMN05444389_101231</name>
</gene>
<dbReference type="CDD" id="cd03768">
    <property type="entry name" value="SR_ResInv"/>
    <property type="match status" value="1"/>
</dbReference>
<evidence type="ECO:0000259" key="3">
    <source>
        <dbReference type="PROSITE" id="PS51737"/>
    </source>
</evidence>
<feature type="domain" description="Recombinase" evidence="3">
    <location>
        <begin position="166"/>
        <end position="284"/>
    </location>
</feature>
<dbReference type="GO" id="GO:0003677">
    <property type="term" value="F:DNA binding"/>
    <property type="evidence" value="ECO:0007669"/>
    <property type="project" value="InterPro"/>
</dbReference>
<dbReference type="STRING" id="53463.SAMN05444389_101231"/>
<dbReference type="Gene3D" id="3.40.50.1390">
    <property type="entry name" value="Resolvase, N-terminal catalytic domain"/>
    <property type="match status" value="1"/>
</dbReference>
<dbReference type="PANTHER" id="PTHR30461:SF23">
    <property type="entry name" value="DNA RECOMBINASE-RELATED"/>
    <property type="match status" value="1"/>
</dbReference>
<dbReference type="AlphaFoldDB" id="A0A1M7DA54"/>
<feature type="region of interest" description="Disordered" evidence="1">
    <location>
        <begin position="280"/>
        <end position="309"/>
    </location>
</feature>
<sequence>MTSTVRCAIYTRKSSEEGLEQGFNTLDAQYEACAAYVASQKHEGWRLVKDRYDDGGFSGGNTDRPALQRLLAEVDAGRVSMIVVYKIDRLTRSLADFARMVERLEAKGCSFVSVTQAFNTSTSMGRLTLNVLLSFAQFEREVAGERIRDKIAASKKRGLWMGGTLPLGYDRHPDPREQVLVVNEIESATIRLIFDLYEQTGCLRALAEEVQRRDLRSKSRKGRDGREIGNRPFGRGQLHYLLTNPVYRGRTRHGGTDHVGQHPAIIDEAQWRRVQALLQQKAGRGRGDRSDETDAAPLTGKLVDESGDRLTPTHTVKGTRRYRYYVSNRMISGPPDPQGWRLPAATLELQIAGALRGHLARALDGHYLLATPDLSRHDQLTGKLEDLVAPDAPNDIGRQRKLLDLVEQGTIRRETTTLQFDPHRLATILGVAPAEIAASVLTVTAPISIRRRGVEARLVIGERPRQPDAKLVAALARAHRWLQAIRSGRDIASLAKADGIAEGTLRVHLQLALLAPAIQQVILDGTQPEGLTLHRLTRPEMPADWQAQCRRTGIDPA</sequence>
<dbReference type="InterPro" id="IPR038109">
    <property type="entry name" value="DNA_bind_recomb_sf"/>
</dbReference>
<dbReference type="PANTHER" id="PTHR30461">
    <property type="entry name" value="DNA-INVERTASE FROM LAMBDOID PROPHAGE"/>
    <property type="match status" value="1"/>
</dbReference>
<feature type="region of interest" description="Disordered" evidence="1">
    <location>
        <begin position="213"/>
        <end position="232"/>
    </location>
</feature>
<dbReference type="Proteomes" id="UP000184444">
    <property type="component" value="Unassembled WGS sequence"/>
</dbReference>
<dbReference type="SUPFAM" id="SSF53041">
    <property type="entry name" value="Resolvase-like"/>
    <property type="match status" value="1"/>
</dbReference>
<evidence type="ECO:0000259" key="2">
    <source>
        <dbReference type="PROSITE" id="PS51736"/>
    </source>
</evidence>
<name>A0A1M7DA54_9RHOB</name>
<dbReference type="OrthoDB" id="7277848at2"/>
<proteinExistence type="predicted"/>
<keyword evidence="5" id="KW-1185">Reference proteome</keyword>
<dbReference type="SMART" id="SM00857">
    <property type="entry name" value="Resolvase"/>
    <property type="match status" value="1"/>
</dbReference>
<dbReference type="GO" id="GO:0000150">
    <property type="term" value="F:DNA strand exchange activity"/>
    <property type="evidence" value="ECO:0007669"/>
    <property type="project" value="InterPro"/>
</dbReference>
<dbReference type="Pfam" id="PF00239">
    <property type="entry name" value="Resolvase"/>
    <property type="match status" value="1"/>
</dbReference>
<dbReference type="InterPro" id="IPR011109">
    <property type="entry name" value="DNA_bind_recombinase_dom"/>
</dbReference>
<dbReference type="Gene3D" id="3.90.1750.20">
    <property type="entry name" value="Putative Large Serine Recombinase, Chain B, Domain 2"/>
    <property type="match status" value="1"/>
</dbReference>
<dbReference type="InterPro" id="IPR036162">
    <property type="entry name" value="Resolvase-like_N_sf"/>
</dbReference>